<reference evidence="1" key="1">
    <citation type="submission" date="2021-06" db="EMBL/GenBank/DDBJ databases">
        <authorList>
            <person name="Kallberg Y."/>
            <person name="Tangrot J."/>
            <person name="Rosling A."/>
        </authorList>
    </citation>
    <scope>NUCLEOTIDE SEQUENCE</scope>
    <source>
        <strain evidence="1">MT106</strain>
    </source>
</reference>
<protein>
    <submittedName>
        <fullName evidence="1">7445_t:CDS:1</fullName>
    </submittedName>
</protein>
<proteinExistence type="predicted"/>
<comment type="caution">
    <text evidence="1">The sequence shown here is derived from an EMBL/GenBank/DDBJ whole genome shotgun (WGS) entry which is preliminary data.</text>
</comment>
<dbReference type="AlphaFoldDB" id="A0A9N8YQ36"/>
<name>A0A9N8YQ36_9GLOM</name>
<evidence type="ECO:0000313" key="1">
    <source>
        <dbReference type="EMBL" id="CAG8448855.1"/>
    </source>
</evidence>
<dbReference type="Proteomes" id="UP000789831">
    <property type="component" value="Unassembled WGS sequence"/>
</dbReference>
<dbReference type="EMBL" id="CAJVPL010000113">
    <property type="protein sequence ID" value="CAG8448855.1"/>
    <property type="molecule type" value="Genomic_DNA"/>
</dbReference>
<gene>
    <name evidence="1" type="ORF">AGERDE_LOCUS1598</name>
</gene>
<evidence type="ECO:0000313" key="2">
    <source>
        <dbReference type="Proteomes" id="UP000789831"/>
    </source>
</evidence>
<accession>A0A9N8YQ36</accession>
<sequence>MIRPVLGVANLSILMKRCLINKRVTRVEKLLKELSLDPLPDTQNENLANSAGNPAESEQRLETLWFRKWSFPDLLKTWAEIRSDGSGPSSRRLLENLPRGFINGDSHSFLADIAELGIESSISTSS</sequence>
<organism evidence="1 2">
    <name type="scientific">Ambispora gerdemannii</name>
    <dbReference type="NCBI Taxonomy" id="144530"/>
    <lineage>
        <taxon>Eukaryota</taxon>
        <taxon>Fungi</taxon>
        <taxon>Fungi incertae sedis</taxon>
        <taxon>Mucoromycota</taxon>
        <taxon>Glomeromycotina</taxon>
        <taxon>Glomeromycetes</taxon>
        <taxon>Archaeosporales</taxon>
        <taxon>Ambisporaceae</taxon>
        <taxon>Ambispora</taxon>
    </lineage>
</organism>
<keyword evidence="2" id="KW-1185">Reference proteome</keyword>